<keyword evidence="2" id="KW-1185">Reference proteome</keyword>
<dbReference type="EMBL" id="SOYS01000001">
    <property type="protein sequence ID" value="NIY46440.1"/>
    <property type="molecule type" value="Genomic_DNA"/>
</dbReference>
<sequence>MFASDVAAELDVSKHEVLVAMLRDGADIARDRYAKDDMNVTTDSFVGDGHVSNHFMLNTNKSQHEETHDWMLRDKTAAAFCSPWKYKIERIKAGDTVFHYESGTGIVGFGVANGKLQKTEFFGQAEDTYYYKLDNYQKVDKEAPAKKVKEILGRKIPFASTLIALRGGEVLENALKKMI</sequence>
<evidence type="ECO:0000313" key="2">
    <source>
        <dbReference type="Proteomes" id="UP000697927"/>
    </source>
</evidence>
<protein>
    <submittedName>
        <fullName evidence="1">Uncharacterized protein</fullName>
    </submittedName>
</protein>
<evidence type="ECO:0000313" key="1">
    <source>
        <dbReference type="EMBL" id="NIY46440.1"/>
    </source>
</evidence>
<dbReference type="Proteomes" id="UP000697927">
    <property type="component" value="Unassembled WGS sequence"/>
</dbReference>
<dbReference type="RefSeq" id="WP_167606555.1">
    <property type="nucleotide sequence ID" value="NZ_SOYS01000001.1"/>
</dbReference>
<gene>
    <name evidence="1" type="ORF">E2L00_02600</name>
</gene>
<comment type="caution">
    <text evidence="1">The sequence shown here is derived from an EMBL/GenBank/DDBJ whole genome shotgun (WGS) entry which is preliminary data.</text>
</comment>
<accession>A0ABX0VIL4</accession>
<organism evidence="1 2">
    <name type="scientific">Cedecea colo</name>
    <dbReference type="NCBI Taxonomy" id="2552946"/>
    <lineage>
        <taxon>Bacteria</taxon>
        <taxon>Pseudomonadati</taxon>
        <taxon>Pseudomonadota</taxon>
        <taxon>Gammaproteobacteria</taxon>
        <taxon>Enterobacterales</taxon>
        <taxon>Enterobacteriaceae</taxon>
        <taxon>Cedecea</taxon>
    </lineage>
</organism>
<proteinExistence type="predicted"/>
<name>A0ABX0VIL4_9ENTR</name>
<reference evidence="1 2" key="1">
    <citation type="journal article" date="2020" name="Microorganisms">
        <title>Polyphasic Characterisation of Cedecea colo sp. nov., a New Enteric Bacterium Isolated from the Koala Hindgut.</title>
        <authorList>
            <person name="Boath J.M."/>
            <person name="Dakhal S."/>
            <person name="Van T.T.H."/>
            <person name="Moore R.J."/>
            <person name="Dekiwadia C."/>
            <person name="Macreadie I.G."/>
        </authorList>
    </citation>
    <scope>NUCLEOTIDE SEQUENCE [LARGE SCALE GENOMIC DNA]</scope>
    <source>
        <strain evidence="1 2">ZA</strain>
    </source>
</reference>